<keyword evidence="4" id="KW-0418">Kinase</keyword>
<dbReference type="InterPro" id="IPR050267">
    <property type="entry name" value="Anti-sigma-factor_SerPK"/>
</dbReference>
<protein>
    <submittedName>
        <fullName evidence="4">Anti-sigma regulatory factor (Ser/Thr protein kinase)</fullName>
    </submittedName>
</protein>
<gene>
    <name evidence="4" type="ORF">SAMN06295910_1818</name>
</gene>
<dbReference type="PANTHER" id="PTHR35526:SF3">
    <property type="entry name" value="ANTI-SIGMA-F FACTOR RSBW"/>
    <property type="match status" value="1"/>
</dbReference>
<proteinExistence type="predicted"/>
<dbReference type="RefSeq" id="WP_085218476.1">
    <property type="nucleotide sequence ID" value="NZ_LT840185.1"/>
</dbReference>
<dbReference type="SUPFAM" id="SSF55874">
    <property type="entry name" value="ATPase domain of HSP90 chaperone/DNA topoisomerase II/histidine kinase"/>
    <property type="match status" value="1"/>
</dbReference>
<dbReference type="Proteomes" id="UP000192934">
    <property type="component" value="Chromosome I"/>
</dbReference>
<dbReference type="EMBL" id="LT840185">
    <property type="protein sequence ID" value="SMF70177.1"/>
    <property type="molecule type" value="Genomic_DNA"/>
</dbReference>
<dbReference type="InterPro" id="IPR036890">
    <property type="entry name" value="HATPase_C_sf"/>
</dbReference>
<evidence type="ECO:0000313" key="4">
    <source>
        <dbReference type="EMBL" id="SMF70177.1"/>
    </source>
</evidence>
<dbReference type="STRING" id="941907.SAMN06295910_1818"/>
<evidence type="ECO:0000256" key="2">
    <source>
        <dbReference type="SAM" id="MobiDB-lite"/>
    </source>
</evidence>
<organism evidence="4 5">
    <name type="scientific">Allosphingosinicella indica</name>
    <dbReference type="NCBI Taxonomy" id="941907"/>
    <lineage>
        <taxon>Bacteria</taxon>
        <taxon>Pseudomonadati</taxon>
        <taxon>Pseudomonadota</taxon>
        <taxon>Alphaproteobacteria</taxon>
        <taxon>Sphingomonadales</taxon>
        <taxon>Sphingomonadaceae</taxon>
        <taxon>Allosphingosinicella</taxon>
    </lineage>
</organism>
<dbReference type="PANTHER" id="PTHR35526">
    <property type="entry name" value="ANTI-SIGMA-F FACTOR RSBW-RELATED"/>
    <property type="match status" value="1"/>
</dbReference>
<feature type="compositionally biased region" description="Low complexity" evidence="2">
    <location>
        <begin position="93"/>
        <end position="104"/>
    </location>
</feature>
<feature type="domain" description="Histidine kinase/HSP90-like ATPase" evidence="3">
    <location>
        <begin position="17"/>
        <end position="134"/>
    </location>
</feature>
<dbReference type="AlphaFoldDB" id="A0A1X7GJT3"/>
<keyword evidence="1" id="KW-0723">Serine/threonine-protein kinase</keyword>
<dbReference type="InterPro" id="IPR003594">
    <property type="entry name" value="HATPase_dom"/>
</dbReference>
<evidence type="ECO:0000256" key="1">
    <source>
        <dbReference type="ARBA" id="ARBA00022527"/>
    </source>
</evidence>
<accession>A0A1X7GJT3</accession>
<reference evidence="5" key="1">
    <citation type="submission" date="2017-04" db="EMBL/GenBank/DDBJ databases">
        <authorList>
            <person name="Varghese N."/>
            <person name="Submissions S."/>
        </authorList>
    </citation>
    <scope>NUCLEOTIDE SEQUENCE [LARGE SCALE GENOMIC DNA]</scope>
    <source>
        <strain evidence="5">Dd16</strain>
    </source>
</reference>
<dbReference type="Pfam" id="PF13581">
    <property type="entry name" value="HATPase_c_2"/>
    <property type="match status" value="1"/>
</dbReference>
<evidence type="ECO:0000313" key="5">
    <source>
        <dbReference type="Proteomes" id="UP000192934"/>
    </source>
</evidence>
<sequence length="141" mass="14214">MADGESKSISIAWNLPAPSAVSAAVRAAEVFAGAAGLGAGDAARLAIIIEELVTNVMEHGGVRSDQCIELSLATLGDDIALTLEDPGAHFDPRGAPAPDPAASDRGGGAGIAMVQAWSRVLSYAATGGVNRLELVIPRLGK</sequence>
<keyword evidence="5" id="KW-1185">Reference proteome</keyword>
<dbReference type="Gene3D" id="3.30.565.10">
    <property type="entry name" value="Histidine kinase-like ATPase, C-terminal domain"/>
    <property type="match status" value="1"/>
</dbReference>
<dbReference type="CDD" id="cd16936">
    <property type="entry name" value="HATPase_RsbW-like"/>
    <property type="match status" value="1"/>
</dbReference>
<name>A0A1X7GJT3_9SPHN</name>
<feature type="region of interest" description="Disordered" evidence="2">
    <location>
        <begin position="86"/>
        <end position="106"/>
    </location>
</feature>
<keyword evidence="4" id="KW-0808">Transferase</keyword>
<dbReference type="GO" id="GO:0004674">
    <property type="term" value="F:protein serine/threonine kinase activity"/>
    <property type="evidence" value="ECO:0007669"/>
    <property type="project" value="UniProtKB-KW"/>
</dbReference>
<dbReference type="OrthoDB" id="7564094at2"/>
<evidence type="ECO:0000259" key="3">
    <source>
        <dbReference type="Pfam" id="PF13581"/>
    </source>
</evidence>